<dbReference type="AlphaFoldDB" id="A0A6P7GU44"/>
<organism evidence="1">
    <name type="scientific">Diabrotica virgifera virgifera</name>
    <name type="common">western corn rootworm</name>
    <dbReference type="NCBI Taxonomy" id="50390"/>
    <lineage>
        <taxon>Eukaryota</taxon>
        <taxon>Metazoa</taxon>
        <taxon>Ecdysozoa</taxon>
        <taxon>Arthropoda</taxon>
        <taxon>Hexapoda</taxon>
        <taxon>Insecta</taxon>
        <taxon>Pterygota</taxon>
        <taxon>Neoptera</taxon>
        <taxon>Endopterygota</taxon>
        <taxon>Coleoptera</taxon>
        <taxon>Polyphaga</taxon>
        <taxon>Cucujiformia</taxon>
        <taxon>Chrysomeloidea</taxon>
        <taxon>Chrysomelidae</taxon>
        <taxon>Galerucinae</taxon>
        <taxon>Diabroticina</taxon>
        <taxon>Diabroticites</taxon>
        <taxon>Diabrotica</taxon>
    </lineage>
</organism>
<reference evidence="1" key="1">
    <citation type="submission" date="2025-08" db="UniProtKB">
        <authorList>
            <consortium name="RefSeq"/>
        </authorList>
    </citation>
    <scope>IDENTIFICATION</scope>
    <source>
        <tissue evidence="1">Whole insect</tissue>
    </source>
</reference>
<dbReference type="RefSeq" id="XP_028148908.1">
    <property type="nucleotide sequence ID" value="XM_028293107.1"/>
</dbReference>
<gene>
    <name evidence="1" type="primary">LOC114342304</name>
</gene>
<sequence>MKPDKNMGLINSKQRAEIPSDWVEIFRSARAKPSPFDVVEVDQSYFRSWTNFFTTKTDYLKKFPFSSRPIRELEISQEHRRLIYYRKSYNGAWESAILKEKESKRKGPVLLQNEFELPPYSYSGIKKICREILLLNNIIFRLDTNLS</sequence>
<name>A0A6P7GU44_DIAVI</name>
<proteinExistence type="predicted"/>
<protein>
    <submittedName>
        <fullName evidence="1">Uncharacterized protein LOC114342304</fullName>
    </submittedName>
</protein>
<evidence type="ECO:0000313" key="1">
    <source>
        <dbReference type="RefSeq" id="XP_028148908.1"/>
    </source>
</evidence>
<accession>A0A6P7GU44</accession>
<dbReference type="InParanoid" id="A0A6P7GU44"/>